<gene>
    <name evidence="2" type="ORF">B0H16DRAFT_539368</name>
</gene>
<reference evidence="2" key="1">
    <citation type="submission" date="2023-03" db="EMBL/GenBank/DDBJ databases">
        <title>Massive genome expansion in bonnet fungi (Mycena s.s.) driven by repeated elements and novel gene families across ecological guilds.</title>
        <authorList>
            <consortium name="Lawrence Berkeley National Laboratory"/>
            <person name="Harder C.B."/>
            <person name="Miyauchi S."/>
            <person name="Viragh M."/>
            <person name="Kuo A."/>
            <person name="Thoen E."/>
            <person name="Andreopoulos B."/>
            <person name="Lu D."/>
            <person name="Skrede I."/>
            <person name="Drula E."/>
            <person name="Henrissat B."/>
            <person name="Morin E."/>
            <person name="Kohler A."/>
            <person name="Barry K."/>
            <person name="LaButti K."/>
            <person name="Morin E."/>
            <person name="Salamov A."/>
            <person name="Lipzen A."/>
            <person name="Mereny Z."/>
            <person name="Hegedus B."/>
            <person name="Baldrian P."/>
            <person name="Stursova M."/>
            <person name="Weitz H."/>
            <person name="Taylor A."/>
            <person name="Grigoriev I.V."/>
            <person name="Nagy L.G."/>
            <person name="Martin F."/>
            <person name="Kauserud H."/>
        </authorList>
    </citation>
    <scope>NUCLEOTIDE SEQUENCE</scope>
    <source>
        <strain evidence="2">CBHHK182m</strain>
    </source>
</reference>
<keyword evidence="3" id="KW-1185">Reference proteome</keyword>
<sequence length="66" mass="7477">MHSGYIARAMIFSAWSPLHGALTLFFRNRSQIVAPFETFAPFVTFISFLPLPVVFILDSRLSCNIL</sequence>
<keyword evidence="1" id="KW-0472">Membrane</keyword>
<organism evidence="2 3">
    <name type="scientific">Mycena metata</name>
    <dbReference type="NCBI Taxonomy" id="1033252"/>
    <lineage>
        <taxon>Eukaryota</taxon>
        <taxon>Fungi</taxon>
        <taxon>Dikarya</taxon>
        <taxon>Basidiomycota</taxon>
        <taxon>Agaricomycotina</taxon>
        <taxon>Agaricomycetes</taxon>
        <taxon>Agaricomycetidae</taxon>
        <taxon>Agaricales</taxon>
        <taxon>Marasmiineae</taxon>
        <taxon>Mycenaceae</taxon>
        <taxon>Mycena</taxon>
    </lineage>
</organism>
<dbReference type="EMBL" id="JARKIB010000034">
    <property type="protein sequence ID" value="KAJ7761794.1"/>
    <property type="molecule type" value="Genomic_DNA"/>
</dbReference>
<comment type="caution">
    <text evidence="2">The sequence shown here is derived from an EMBL/GenBank/DDBJ whole genome shotgun (WGS) entry which is preliminary data.</text>
</comment>
<feature type="transmembrane region" description="Helical" evidence="1">
    <location>
        <begin position="6"/>
        <end position="26"/>
    </location>
</feature>
<evidence type="ECO:0000313" key="2">
    <source>
        <dbReference type="EMBL" id="KAJ7761794.1"/>
    </source>
</evidence>
<name>A0AAD7NGW3_9AGAR</name>
<proteinExistence type="predicted"/>
<keyword evidence="1" id="KW-1133">Transmembrane helix</keyword>
<evidence type="ECO:0000256" key="1">
    <source>
        <dbReference type="SAM" id="Phobius"/>
    </source>
</evidence>
<dbReference type="Proteomes" id="UP001215598">
    <property type="component" value="Unassembled WGS sequence"/>
</dbReference>
<evidence type="ECO:0000313" key="3">
    <source>
        <dbReference type="Proteomes" id="UP001215598"/>
    </source>
</evidence>
<dbReference type="AlphaFoldDB" id="A0AAD7NGW3"/>
<protein>
    <submittedName>
        <fullName evidence="2">Uncharacterized protein</fullName>
    </submittedName>
</protein>
<keyword evidence="1" id="KW-0812">Transmembrane</keyword>
<accession>A0AAD7NGW3</accession>
<feature type="transmembrane region" description="Helical" evidence="1">
    <location>
        <begin position="38"/>
        <end position="57"/>
    </location>
</feature>